<accession>A0A4R3LJY5</accession>
<dbReference type="AlphaFoldDB" id="A0A4R3LJY5"/>
<dbReference type="Proteomes" id="UP000294599">
    <property type="component" value="Unassembled WGS sequence"/>
</dbReference>
<name>A0A4R3LJY5_9GAMM</name>
<dbReference type="Gene3D" id="2.60.120.200">
    <property type="match status" value="1"/>
</dbReference>
<protein>
    <recommendedName>
        <fullName evidence="4">Polysaccharide lyase-like protein</fullName>
    </recommendedName>
</protein>
<evidence type="ECO:0008006" key="4">
    <source>
        <dbReference type="Google" id="ProtNLM"/>
    </source>
</evidence>
<feature type="signal peptide" evidence="1">
    <location>
        <begin position="1"/>
        <end position="21"/>
    </location>
</feature>
<dbReference type="EMBL" id="SMAF01000007">
    <property type="protein sequence ID" value="TCS98844.1"/>
    <property type="molecule type" value="Genomic_DNA"/>
</dbReference>
<proteinExistence type="predicted"/>
<evidence type="ECO:0000313" key="2">
    <source>
        <dbReference type="EMBL" id="TCS98844.1"/>
    </source>
</evidence>
<dbReference type="OrthoDB" id="6580839at2"/>
<dbReference type="NCBIfam" id="NF038128">
    <property type="entry name" value="choice_anch_J"/>
    <property type="match status" value="1"/>
</dbReference>
<sequence>MKFGMGFLVLAATVLPGMVGAQERGACQEDFASVPQLPQRGWIFRNNSSPIGSTGWFQGIPARFTAHGGASNSYLSADKDNAGGSFPVLSNWAITPVMRFQPGLSLSFYTRSAGGAGSAADRLQVLYCQRGPGVSCKDPGSESGSMNHFNELMWVNVNADAGGYPTAWTAYTVGAAQGLPTSGSGRIAFRYYNLWQNPNDWGSTIGIDTVSVQGGSGCTFGDTIFYNGLQAS</sequence>
<dbReference type="RefSeq" id="WP_132577325.1">
    <property type="nucleotide sequence ID" value="NZ_JBHLWF010000032.1"/>
</dbReference>
<organism evidence="2 3">
    <name type="scientific">Pseudofulvimonas gallinarii</name>
    <dbReference type="NCBI Taxonomy" id="634155"/>
    <lineage>
        <taxon>Bacteria</taxon>
        <taxon>Pseudomonadati</taxon>
        <taxon>Pseudomonadota</taxon>
        <taxon>Gammaproteobacteria</taxon>
        <taxon>Lysobacterales</taxon>
        <taxon>Rhodanobacteraceae</taxon>
        <taxon>Pseudofulvimonas</taxon>
    </lineage>
</organism>
<evidence type="ECO:0000256" key="1">
    <source>
        <dbReference type="SAM" id="SignalP"/>
    </source>
</evidence>
<evidence type="ECO:0000313" key="3">
    <source>
        <dbReference type="Proteomes" id="UP000294599"/>
    </source>
</evidence>
<reference evidence="2 3" key="1">
    <citation type="submission" date="2019-03" db="EMBL/GenBank/DDBJ databases">
        <title>Genomic Encyclopedia of Type Strains, Phase IV (KMG-IV): sequencing the most valuable type-strain genomes for metagenomic binning, comparative biology and taxonomic classification.</title>
        <authorList>
            <person name="Goeker M."/>
        </authorList>
    </citation>
    <scope>NUCLEOTIDE SEQUENCE [LARGE SCALE GENOMIC DNA]</scope>
    <source>
        <strain evidence="2 3">DSM 21944</strain>
    </source>
</reference>
<keyword evidence="1" id="KW-0732">Signal</keyword>
<comment type="caution">
    <text evidence="2">The sequence shown here is derived from an EMBL/GenBank/DDBJ whole genome shotgun (WGS) entry which is preliminary data.</text>
</comment>
<gene>
    <name evidence="2" type="ORF">EDC25_10741</name>
</gene>
<feature type="chain" id="PRO_5020982942" description="Polysaccharide lyase-like protein" evidence="1">
    <location>
        <begin position="22"/>
        <end position="232"/>
    </location>
</feature>
<keyword evidence="3" id="KW-1185">Reference proteome</keyword>